<dbReference type="PANTHER" id="PTHR10556:SF43">
    <property type="entry name" value="STEROID 5-ALPHA-REDUCTASE DET2"/>
    <property type="match status" value="1"/>
</dbReference>
<dbReference type="PROSITE" id="PS50244">
    <property type="entry name" value="S5A_REDUCTASE"/>
    <property type="match status" value="1"/>
</dbReference>
<evidence type="ECO:0000256" key="1">
    <source>
        <dbReference type="ARBA" id="ARBA00004141"/>
    </source>
</evidence>
<dbReference type="GO" id="GO:0003865">
    <property type="term" value="F:3-oxo-5-alpha-steroid 4-dehydrogenase activity"/>
    <property type="evidence" value="ECO:0007669"/>
    <property type="project" value="InterPro"/>
</dbReference>
<evidence type="ECO:0000256" key="5">
    <source>
        <dbReference type="ARBA" id="ARBA00023136"/>
    </source>
</evidence>
<name>A0A9P4NFA4_9PEZI</name>
<evidence type="ECO:0000256" key="2">
    <source>
        <dbReference type="ARBA" id="ARBA00007742"/>
    </source>
</evidence>
<feature type="transmembrane region" description="Helical" evidence="7">
    <location>
        <begin position="153"/>
        <end position="174"/>
    </location>
</feature>
<dbReference type="Proteomes" id="UP000800235">
    <property type="component" value="Unassembled WGS sequence"/>
</dbReference>
<keyword evidence="3 7" id="KW-0812">Transmembrane</keyword>
<evidence type="ECO:0000256" key="6">
    <source>
        <dbReference type="SAM" id="Coils"/>
    </source>
</evidence>
<evidence type="ECO:0000259" key="8">
    <source>
        <dbReference type="Pfam" id="PF02544"/>
    </source>
</evidence>
<sequence length="291" mass="33617">MALIEGYIPPTREHWETIAWLWQFFPLLTAIQWLTDFYPMGKTSIESRLNIPGKIGWFTMEAPGFMILLYIMYTLPQELNLQSLPPTNWVMAGMFTIHYIYRAILAPLFLNPSMAPMHPIVWISALAFQVFNAISIGGWLGGHGPITLEDWAGRLYTIQFGMIIWAVGLMGNIFHDDELREIRRAANRRQKKEAEKEGKSVDEYQAQSGKIYMLPKNGLFHFILFPHYFCEWIEWAGFWVVGGWDCLPARAFLGNEIASMLPRALQGREWYVKRFGRDKVGNRKAIIPGLL</sequence>
<dbReference type="Pfam" id="PF02544">
    <property type="entry name" value="Steroid_dh"/>
    <property type="match status" value="1"/>
</dbReference>
<comment type="subcellular location">
    <subcellularLocation>
        <location evidence="1">Membrane</location>
        <topology evidence="1">Multi-pass membrane protein</topology>
    </subcellularLocation>
</comment>
<proteinExistence type="inferred from homology"/>
<comment type="caution">
    <text evidence="9">The sequence shown here is derived from an EMBL/GenBank/DDBJ whole genome shotgun (WGS) entry which is preliminary data.</text>
</comment>
<dbReference type="GO" id="GO:0008202">
    <property type="term" value="P:steroid metabolic process"/>
    <property type="evidence" value="ECO:0007669"/>
    <property type="project" value="InterPro"/>
</dbReference>
<feature type="transmembrane region" description="Helical" evidence="7">
    <location>
        <begin position="17"/>
        <end position="34"/>
    </location>
</feature>
<protein>
    <submittedName>
        <fullName evidence="9">3-oxo-5-alpha-steroid 4-dehydrogenase</fullName>
    </submittedName>
</protein>
<dbReference type="OrthoDB" id="5788137at2759"/>
<evidence type="ECO:0000256" key="4">
    <source>
        <dbReference type="ARBA" id="ARBA00022989"/>
    </source>
</evidence>
<feature type="transmembrane region" description="Helical" evidence="7">
    <location>
        <begin position="120"/>
        <end position="141"/>
    </location>
</feature>
<gene>
    <name evidence="9" type="ORF">EJ08DRAFT_739018</name>
</gene>
<dbReference type="PANTHER" id="PTHR10556">
    <property type="entry name" value="3-OXO-5-ALPHA-STEROID 4-DEHYDROGENASE"/>
    <property type="match status" value="1"/>
</dbReference>
<evidence type="ECO:0000313" key="9">
    <source>
        <dbReference type="EMBL" id="KAF2418771.1"/>
    </source>
</evidence>
<keyword evidence="4 7" id="KW-1133">Transmembrane helix</keyword>
<keyword evidence="6" id="KW-0175">Coiled coil</keyword>
<dbReference type="GO" id="GO:0016020">
    <property type="term" value="C:membrane"/>
    <property type="evidence" value="ECO:0007669"/>
    <property type="project" value="UniProtKB-SubCell"/>
</dbReference>
<feature type="coiled-coil region" evidence="6">
    <location>
        <begin position="175"/>
        <end position="207"/>
    </location>
</feature>
<dbReference type="AlphaFoldDB" id="A0A9P4NFA4"/>
<reference evidence="9" key="1">
    <citation type="journal article" date="2020" name="Stud. Mycol.">
        <title>101 Dothideomycetes genomes: a test case for predicting lifestyles and emergence of pathogens.</title>
        <authorList>
            <person name="Haridas S."/>
            <person name="Albert R."/>
            <person name="Binder M."/>
            <person name="Bloem J."/>
            <person name="Labutti K."/>
            <person name="Salamov A."/>
            <person name="Andreopoulos B."/>
            <person name="Baker S."/>
            <person name="Barry K."/>
            <person name="Bills G."/>
            <person name="Bluhm B."/>
            <person name="Cannon C."/>
            <person name="Castanera R."/>
            <person name="Culley D."/>
            <person name="Daum C."/>
            <person name="Ezra D."/>
            <person name="Gonzalez J."/>
            <person name="Henrissat B."/>
            <person name="Kuo A."/>
            <person name="Liang C."/>
            <person name="Lipzen A."/>
            <person name="Lutzoni F."/>
            <person name="Magnuson J."/>
            <person name="Mondo S."/>
            <person name="Nolan M."/>
            <person name="Ohm R."/>
            <person name="Pangilinan J."/>
            <person name="Park H.-J."/>
            <person name="Ramirez L."/>
            <person name="Alfaro M."/>
            <person name="Sun H."/>
            <person name="Tritt A."/>
            <person name="Yoshinaga Y."/>
            <person name="Zwiers L.-H."/>
            <person name="Turgeon B."/>
            <person name="Goodwin S."/>
            <person name="Spatafora J."/>
            <person name="Crous P."/>
            <person name="Grigoriev I."/>
        </authorList>
    </citation>
    <scope>NUCLEOTIDE SEQUENCE</scope>
    <source>
        <strain evidence="9">CBS 130266</strain>
    </source>
</reference>
<keyword evidence="10" id="KW-1185">Reference proteome</keyword>
<evidence type="ECO:0000256" key="3">
    <source>
        <dbReference type="ARBA" id="ARBA00022692"/>
    </source>
</evidence>
<keyword evidence="5 7" id="KW-0472">Membrane</keyword>
<comment type="similarity">
    <text evidence="2">Belongs to the steroid 5-alpha reductase family.</text>
</comment>
<evidence type="ECO:0000313" key="10">
    <source>
        <dbReference type="Proteomes" id="UP000800235"/>
    </source>
</evidence>
<dbReference type="EMBL" id="MU007124">
    <property type="protein sequence ID" value="KAF2418771.1"/>
    <property type="molecule type" value="Genomic_DNA"/>
</dbReference>
<accession>A0A9P4NFA4</accession>
<feature type="transmembrane region" description="Helical" evidence="7">
    <location>
        <begin position="87"/>
        <end position="108"/>
    </location>
</feature>
<feature type="transmembrane region" description="Helical" evidence="7">
    <location>
        <begin position="55"/>
        <end position="75"/>
    </location>
</feature>
<dbReference type="InterPro" id="IPR016636">
    <property type="entry name" value="3-oxo-5-alpha-steroid_4-DH"/>
</dbReference>
<dbReference type="PIRSF" id="PIRSF015596">
    <property type="entry name" value="5_alpha-SR2"/>
    <property type="match status" value="1"/>
</dbReference>
<dbReference type="InterPro" id="IPR001104">
    <property type="entry name" value="3-oxo-5_a-steroid_4-DH_C"/>
</dbReference>
<organism evidence="9 10">
    <name type="scientific">Tothia fuscella</name>
    <dbReference type="NCBI Taxonomy" id="1048955"/>
    <lineage>
        <taxon>Eukaryota</taxon>
        <taxon>Fungi</taxon>
        <taxon>Dikarya</taxon>
        <taxon>Ascomycota</taxon>
        <taxon>Pezizomycotina</taxon>
        <taxon>Dothideomycetes</taxon>
        <taxon>Pleosporomycetidae</taxon>
        <taxon>Venturiales</taxon>
        <taxon>Cylindrosympodiaceae</taxon>
        <taxon>Tothia</taxon>
    </lineage>
</organism>
<feature type="domain" description="3-oxo-5-alpha-steroid 4-dehydrogenase C-terminal" evidence="8">
    <location>
        <begin position="120"/>
        <end position="290"/>
    </location>
</feature>
<evidence type="ECO:0000256" key="7">
    <source>
        <dbReference type="SAM" id="Phobius"/>
    </source>
</evidence>
<dbReference type="InterPro" id="IPR039357">
    <property type="entry name" value="SRD5A/TECR"/>
</dbReference>